<dbReference type="EMBL" id="CAIT01000010">
    <property type="protein sequence ID" value="CCH57044.1"/>
    <property type="molecule type" value="Genomic_DNA"/>
</dbReference>
<dbReference type="AlphaFoldDB" id="I2GT15"/>
<name>I2GT15_9BACT</name>
<evidence type="ECO:0000256" key="1">
    <source>
        <dbReference type="SAM" id="MobiDB-lite"/>
    </source>
</evidence>
<keyword evidence="3" id="KW-1185">Reference proteome</keyword>
<comment type="caution">
    <text evidence="2">The sequence shown here is derived from an EMBL/GenBank/DDBJ whole genome shotgun (WGS) entry which is preliminary data.</text>
</comment>
<reference evidence="2 3" key="1">
    <citation type="journal article" date="2012" name="J. Bacteriol.">
        <title>Genome Sequence of the Filamentous Bacterium Fibrisoma limi BUZ 3T.</title>
        <authorList>
            <person name="Filippini M."/>
            <person name="Qi W."/>
            <person name="Jaenicke S."/>
            <person name="Goesmann A."/>
            <person name="Smits T.H."/>
            <person name="Bagheri H.C."/>
        </authorList>
    </citation>
    <scope>NUCLEOTIDE SEQUENCE [LARGE SCALE GENOMIC DNA]</scope>
    <source>
        <strain evidence="3">BUZ 3T</strain>
    </source>
</reference>
<dbReference type="STRING" id="1185876.BN8_06443"/>
<organism evidence="2 3">
    <name type="scientific">Fibrisoma limi BUZ 3</name>
    <dbReference type="NCBI Taxonomy" id="1185876"/>
    <lineage>
        <taxon>Bacteria</taxon>
        <taxon>Pseudomonadati</taxon>
        <taxon>Bacteroidota</taxon>
        <taxon>Cytophagia</taxon>
        <taxon>Cytophagales</taxon>
        <taxon>Spirosomataceae</taxon>
        <taxon>Fibrisoma</taxon>
    </lineage>
</organism>
<protein>
    <submittedName>
        <fullName evidence="2">Uncharacterized protein</fullName>
    </submittedName>
</protein>
<sequence>MNLLLLSAMLNWTVPMPQDTVQKITHPHDNMPIYKDSGRSVRMPSPTYYFEITPRYRTQPSKGGKQPADSTRKRNWI</sequence>
<dbReference type="OrthoDB" id="9842510at2"/>
<dbReference type="Proteomes" id="UP000009309">
    <property type="component" value="Unassembled WGS sequence"/>
</dbReference>
<evidence type="ECO:0000313" key="3">
    <source>
        <dbReference type="Proteomes" id="UP000009309"/>
    </source>
</evidence>
<dbReference type="RefSeq" id="WP_009285605.1">
    <property type="nucleotide sequence ID" value="NZ_CAIT01000010.1"/>
</dbReference>
<accession>I2GT15</accession>
<proteinExistence type="predicted"/>
<feature type="region of interest" description="Disordered" evidence="1">
    <location>
        <begin position="55"/>
        <end position="77"/>
    </location>
</feature>
<gene>
    <name evidence="2" type="ORF">BN8_06443</name>
</gene>
<evidence type="ECO:0000313" key="2">
    <source>
        <dbReference type="EMBL" id="CCH57044.1"/>
    </source>
</evidence>